<name>A0ACD3YLW9_FUSSC</name>
<keyword evidence="2" id="KW-1185">Reference proteome</keyword>
<reference evidence="1" key="1">
    <citation type="submission" date="2021-11" db="EMBL/GenBank/DDBJ databases">
        <title>Fusarium solani-melongenae Genome sequencing and assembly.</title>
        <authorList>
            <person name="Xie S."/>
            <person name="Huang L."/>
            <person name="Zhang X."/>
        </authorList>
    </citation>
    <scope>NUCLEOTIDE SEQUENCE</scope>
    <source>
        <strain evidence="1">CRI 24-3</strain>
    </source>
</reference>
<dbReference type="Proteomes" id="UP000830768">
    <property type="component" value="Chromosome 1"/>
</dbReference>
<organism evidence="1 2">
    <name type="scientific">Fusarium solani subsp. cucurbitae</name>
    <name type="common">Neocosmosporum cucurbitae</name>
    <dbReference type="NCBI Taxonomy" id="2747967"/>
    <lineage>
        <taxon>Eukaryota</taxon>
        <taxon>Fungi</taxon>
        <taxon>Dikarya</taxon>
        <taxon>Ascomycota</taxon>
        <taxon>Pezizomycotina</taxon>
        <taxon>Sordariomycetes</taxon>
        <taxon>Hypocreomycetidae</taxon>
        <taxon>Hypocreales</taxon>
        <taxon>Nectriaceae</taxon>
        <taxon>Fusarium</taxon>
        <taxon>Fusarium solani species complex</taxon>
    </lineage>
</organism>
<accession>A0ACD3YLW9</accession>
<evidence type="ECO:0000313" key="1">
    <source>
        <dbReference type="EMBL" id="UPK89932.1"/>
    </source>
</evidence>
<gene>
    <name evidence="1" type="ORF">LCI18_000867</name>
</gene>
<evidence type="ECO:0000313" key="2">
    <source>
        <dbReference type="Proteomes" id="UP000830768"/>
    </source>
</evidence>
<protein>
    <submittedName>
        <fullName evidence="1">Uncharacterized protein</fullName>
    </submittedName>
</protein>
<dbReference type="EMBL" id="CP090030">
    <property type="protein sequence ID" value="UPK89932.1"/>
    <property type="molecule type" value="Genomic_DNA"/>
</dbReference>
<proteinExistence type="predicted"/>
<sequence length="120" mass="14056">MCRQVTIPSRIGESNDGLWREVLLGSPWFDSPVFWDLLWKVAVDHNGKPRLDGNGEVIMKPRDPRSGVLEMRFFDRWWLTASRLPLRRFENGDAVLPITMAYYQAQNGTEGNQWFIPRFM</sequence>